<dbReference type="RefSeq" id="XP_031917344.1">
    <property type="nucleotide sequence ID" value="XM_032053610.1"/>
</dbReference>
<dbReference type="Proteomes" id="UP000325672">
    <property type="component" value="Unassembled WGS sequence"/>
</dbReference>
<accession>A0A5N6T513</accession>
<reference evidence="1 2" key="1">
    <citation type="submission" date="2019-04" db="EMBL/GenBank/DDBJ databases">
        <title>Friends and foes A comparative genomics study of 23 Aspergillus species from section Flavi.</title>
        <authorList>
            <consortium name="DOE Joint Genome Institute"/>
            <person name="Kjaerbolling I."/>
            <person name="Vesth T."/>
            <person name="Frisvad J.C."/>
            <person name="Nybo J.L."/>
            <person name="Theobald S."/>
            <person name="Kildgaard S."/>
            <person name="Isbrandt T."/>
            <person name="Kuo A."/>
            <person name="Sato A."/>
            <person name="Lyhne E.K."/>
            <person name="Kogle M.E."/>
            <person name="Wiebenga A."/>
            <person name="Kun R.S."/>
            <person name="Lubbers R.J."/>
            <person name="Makela M.R."/>
            <person name="Barry K."/>
            <person name="Chovatia M."/>
            <person name="Clum A."/>
            <person name="Daum C."/>
            <person name="Haridas S."/>
            <person name="He G."/>
            <person name="LaButti K."/>
            <person name="Lipzen A."/>
            <person name="Mondo S."/>
            <person name="Riley R."/>
            <person name="Salamov A."/>
            <person name="Simmons B.A."/>
            <person name="Magnuson J.K."/>
            <person name="Henrissat B."/>
            <person name="Mortensen U.H."/>
            <person name="Larsen T.O."/>
            <person name="Devries R.P."/>
            <person name="Grigoriev I.V."/>
            <person name="Machida M."/>
            <person name="Baker S.E."/>
            <person name="Andersen M.R."/>
        </authorList>
    </citation>
    <scope>NUCLEOTIDE SEQUENCE [LARGE SCALE GENOMIC DNA]</scope>
    <source>
        <strain evidence="1 2">CBS 117625</strain>
    </source>
</reference>
<organism evidence="1 2">
    <name type="scientific">Aspergillus pseudotamarii</name>
    <dbReference type="NCBI Taxonomy" id="132259"/>
    <lineage>
        <taxon>Eukaryota</taxon>
        <taxon>Fungi</taxon>
        <taxon>Dikarya</taxon>
        <taxon>Ascomycota</taxon>
        <taxon>Pezizomycotina</taxon>
        <taxon>Eurotiomycetes</taxon>
        <taxon>Eurotiomycetidae</taxon>
        <taxon>Eurotiales</taxon>
        <taxon>Aspergillaceae</taxon>
        <taxon>Aspergillus</taxon>
        <taxon>Aspergillus subgen. Circumdati</taxon>
    </lineage>
</organism>
<evidence type="ECO:0000313" key="2">
    <source>
        <dbReference type="Proteomes" id="UP000325672"/>
    </source>
</evidence>
<name>A0A5N6T513_ASPPS</name>
<dbReference type="AlphaFoldDB" id="A0A5N6T513"/>
<evidence type="ECO:0000313" key="1">
    <source>
        <dbReference type="EMBL" id="KAE8141281.1"/>
    </source>
</evidence>
<proteinExistence type="predicted"/>
<keyword evidence="2" id="KW-1185">Reference proteome</keyword>
<dbReference type="EMBL" id="ML743558">
    <property type="protein sequence ID" value="KAE8141281.1"/>
    <property type="molecule type" value="Genomic_DNA"/>
</dbReference>
<protein>
    <submittedName>
        <fullName evidence="1">Uncharacterized protein</fullName>
    </submittedName>
</protein>
<dbReference type="GeneID" id="43637820"/>
<gene>
    <name evidence="1" type="ORF">BDV38DRAFT_237661</name>
</gene>
<sequence>MDLSDCGEVKFNIEDRVYAGKMSQFGLLTGCYHRVVGVESGDIDPVIGAERDAS</sequence>